<feature type="repeat" description="ANK" evidence="3">
    <location>
        <begin position="778"/>
        <end position="810"/>
    </location>
</feature>
<dbReference type="EnsemblMetazoa" id="G29060.1">
    <property type="protein sequence ID" value="G29060.1:cds"/>
    <property type="gene ID" value="G29060"/>
</dbReference>
<reference evidence="5" key="1">
    <citation type="submission" date="2022-08" db="UniProtKB">
        <authorList>
            <consortium name="EnsemblMetazoa"/>
        </authorList>
    </citation>
    <scope>IDENTIFICATION</scope>
    <source>
        <strain evidence="5">05x7-T-G4-1.051#20</strain>
    </source>
</reference>
<evidence type="ECO:0000256" key="3">
    <source>
        <dbReference type="PROSITE-ProRule" id="PRU00023"/>
    </source>
</evidence>
<feature type="repeat" description="ANK" evidence="3">
    <location>
        <begin position="674"/>
        <end position="706"/>
    </location>
</feature>
<feature type="compositionally biased region" description="Basic and acidic residues" evidence="4">
    <location>
        <begin position="1440"/>
        <end position="1452"/>
    </location>
</feature>
<dbReference type="PROSITE" id="PS50088">
    <property type="entry name" value="ANK_REPEAT"/>
    <property type="match status" value="13"/>
</dbReference>
<feature type="compositionally biased region" description="Basic and acidic residues" evidence="4">
    <location>
        <begin position="548"/>
        <end position="564"/>
    </location>
</feature>
<proteinExistence type="predicted"/>
<dbReference type="PROSITE" id="PS50297">
    <property type="entry name" value="ANK_REP_REGION"/>
    <property type="match status" value="10"/>
</dbReference>
<keyword evidence="1" id="KW-0677">Repeat</keyword>
<feature type="repeat" description="ANK" evidence="3">
    <location>
        <begin position="1002"/>
        <end position="1034"/>
    </location>
</feature>
<evidence type="ECO:0000313" key="5">
    <source>
        <dbReference type="EnsemblMetazoa" id="G29060.1:cds"/>
    </source>
</evidence>
<evidence type="ECO:0000256" key="2">
    <source>
        <dbReference type="ARBA" id="ARBA00023043"/>
    </source>
</evidence>
<dbReference type="SUPFAM" id="SSF48403">
    <property type="entry name" value="Ankyrin repeat"/>
    <property type="match status" value="3"/>
</dbReference>
<dbReference type="InterPro" id="IPR036770">
    <property type="entry name" value="Ankyrin_rpt-contain_sf"/>
</dbReference>
<keyword evidence="2 3" id="KW-0040">ANK repeat</keyword>
<dbReference type="Pfam" id="PF00023">
    <property type="entry name" value="Ank"/>
    <property type="match status" value="1"/>
</dbReference>
<feature type="repeat" description="ANK" evidence="3">
    <location>
        <begin position="608"/>
        <end position="640"/>
    </location>
</feature>
<feature type="repeat" description="ANK" evidence="3">
    <location>
        <begin position="903"/>
        <end position="935"/>
    </location>
</feature>
<feature type="repeat" description="ANK" evidence="3">
    <location>
        <begin position="707"/>
        <end position="739"/>
    </location>
</feature>
<feature type="repeat" description="ANK" evidence="3">
    <location>
        <begin position="1037"/>
        <end position="1069"/>
    </location>
</feature>
<dbReference type="Gene3D" id="1.25.40.20">
    <property type="entry name" value="Ankyrin repeat-containing domain"/>
    <property type="match status" value="7"/>
</dbReference>
<evidence type="ECO:0000313" key="6">
    <source>
        <dbReference type="Proteomes" id="UP000005408"/>
    </source>
</evidence>
<dbReference type="PANTHER" id="PTHR24171:SF9">
    <property type="entry name" value="ANKYRIN REPEAT DOMAIN-CONTAINING PROTEIN 39"/>
    <property type="match status" value="1"/>
</dbReference>
<evidence type="ECO:0000256" key="4">
    <source>
        <dbReference type="SAM" id="MobiDB-lite"/>
    </source>
</evidence>
<dbReference type="InterPro" id="IPR002110">
    <property type="entry name" value="Ankyrin_rpt"/>
</dbReference>
<feature type="repeat" description="ANK" evidence="3">
    <location>
        <begin position="1168"/>
        <end position="1200"/>
    </location>
</feature>
<dbReference type="Proteomes" id="UP000005408">
    <property type="component" value="Unassembled WGS sequence"/>
</dbReference>
<feature type="repeat" description="ANK" evidence="3">
    <location>
        <begin position="936"/>
        <end position="968"/>
    </location>
</feature>
<feature type="repeat" description="ANK" evidence="3">
    <location>
        <begin position="1135"/>
        <end position="1167"/>
    </location>
</feature>
<dbReference type="PRINTS" id="PR01415">
    <property type="entry name" value="ANKYRIN"/>
</dbReference>
<accession>A0A8W8LTQ3</accession>
<feature type="repeat" description="ANK" evidence="3">
    <location>
        <begin position="641"/>
        <end position="673"/>
    </location>
</feature>
<dbReference type="Pfam" id="PF12796">
    <property type="entry name" value="Ank_2"/>
    <property type="match status" value="4"/>
</dbReference>
<feature type="compositionally biased region" description="Basic and acidic residues" evidence="4">
    <location>
        <begin position="1410"/>
        <end position="1424"/>
    </location>
</feature>
<name>A0A8W8LTQ3_MAGGI</name>
<keyword evidence="6" id="KW-1185">Reference proteome</keyword>
<protein>
    <submittedName>
        <fullName evidence="5">Uncharacterized protein</fullName>
    </submittedName>
</protein>
<sequence length="1452" mass="164135">METNDDEFTRMDNFHTLQTHLRIDCARFLGKILQKWHQDIESLKKSDTFGKLDVESQAEIRKRNSFVLSLPVLCDVLLKCQYEKINKDECVSLLPPSSVQSFIDDIVTLDTTWKRYIIDNDNQMIPSDDMQKLREMFESIGKGMAGRFSDLGEAYVKTIERFRSQFIKKSSSSVQIGKTNTTKIKVDPKRQTDAPFFFEQYGETNYFIIQLDDRRQSRHLELRSSEDLKLRMVLRSNDTPEWREITENVLKLDISDLNSNPVLLENDIIVDSIEKGCIVVSFNTISGNSIKASLRKLFDVLFRLLEMEKTLQKYSAPVIQVNGYIYCPEKFAKEQSLKKHQDISIIRHLSWTSTTQNCDIDIYVTNLMKNLIQNEFSTDVDEQIELQIIWNIASDMECSQSTSSYEIRNLLTQELEALGLEIKNVKECANKIVLNMKCTRKIAYSNFVKDGGQISIISRILFSHVPASFLILSAYLDTNFVNDSVSGQGLVFYLNPLSKVSDALATGKFSKIVTAMLEGKDSSLMRNDEDVKIKAILEYCEDTAKEKHFPKKENRSKIPSDRDVQSSTEDLMEQETDLDLFDACRMGNPNLVRRLLEDGRNPNARNENRQSPLHVAAEGNHLRVVDNLLDFGAKLNVWDKNHDSPLTIASCKGHSKMITFLLKKGADVEIVDKNKHTALYLAAEKGHHYALTNLLKFGAIVNSSSDNQVTPLHIACRKGHTNIAHDLLMYGADVQCVDEDFNTPLHTTLLHMGDNSHCILVVEELLNRGALINKRNVEMKTPLCIASEKGLINVIPILMNAQADPNFSDNKNNLPLHLATKSNHLEIVEIVSKFSQNFDRCNAEGMTPRMFSQENEAMSKIFENFEGKEDFRSVAYKCAKQGQKDKLTPFLKQMDYLDEKDPFGRSLLYVASCNGHVDIVRLLINSTLDVNDCDNFNKSPLSVAAENRYYSIVQCLLEAGADSNKVDSLGRTALHYAIKSGSVDILSTILQHGHCVYREDNEGKTPLHFCAKYGNASIANVLLTSMVDINVNQCDLRNVSPLHEAIENQQLDVVNTLLSHGADTNMHDSNGRTPLHLAAKSGSITAVNILIKDGAQINERDNLFQTPIFLAALFGRSVLKDLIVNGADLNLPDDKGKTPLHVSILSRHSFAATFLIQQNAIVNAANQEGKTPLHIASHFGNSDLVDLLLKAGAGVNAVDVNNRTPLHRCTSTHVLTSLIQSGASVNSKDNRGKTLLHYTIEYLCDSEKTLNKADEYLSIVNELLSHRADICLCDNRMNTIIHKVVHASNYHLLTELLSFDFDLNTREVLIDIVNDCLKQSENEFVIDVLKRWVSIQQTQTDCEQLECMNTQEREVCPPHLLHQHEEWLRKHKCLKRANVLRKVMSLEKDHNGKDGRKRKESVGESSLIEPLEKMLRVPDHDGKDGRKRKESVGESSLIEPLEKMLRVQGEHD</sequence>
<feature type="region of interest" description="Disordered" evidence="4">
    <location>
        <begin position="548"/>
        <end position="569"/>
    </location>
</feature>
<feature type="region of interest" description="Disordered" evidence="4">
    <location>
        <begin position="1386"/>
        <end position="1452"/>
    </location>
</feature>
<dbReference type="Pfam" id="PF13637">
    <property type="entry name" value="Ank_4"/>
    <property type="match status" value="2"/>
</dbReference>
<evidence type="ECO:0000256" key="1">
    <source>
        <dbReference type="ARBA" id="ARBA00022737"/>
    </source>
</evidence>
<feature type="repeat" description="ANK" evidence="3">
    <location>
        <begin position="969"/>
        <end position="1001"/>
    </location>
</feature>
<dbReference type="PANTHER" id="PTHR24171">
    <property type="entry name" value="ANKYRIN REPEAT DOMAIN-CONTAINING PROTEIN 39-RELATED"/>
    <property type="match status" value="1"/>
</dbReference>
<dbReference type="SMART" id="SM00248">
    <property type="entry name" value="ANK"/>
    <property type="match status" value="20"/>
</dbReference>
<organism evidence="5 6">
    <name type="scientific">Magallana gigas</name>
    <name type="common">Pacific oyster</name>
    <name type="synonym">Crassostrea gigas</name>
    <dbReference type="NCBI Taxonomy" id="29159"/>
    <lineage>
        <taxon>Eukaryota</taxon>
        <taxon>Metazoa</taxon>
        <taxon>Spiralia</taxon>
        <taxon>Lophotrochozoa</taxon>
        <taxon>Mollusca</taxon>
        <taxon>Bivalvia</taxon>
        <taxon>Autobranchia</taxon>
        <taxon>Pteriomorphia</taxon>
        <taxon>Ostreida</taxon>
        <taxon>Ostreoidea</taxon>
        <taxon>Ostreidae</taxon>
        <taxon>Magallana</taxon>
    </lineage>
</organism>
<feature type="repeat" description="ANK" evidence="3">
    <location>
        <begin position="1070"/>
        <end position="1102"/>
    </location>
</feature>